<dbReference type="SUPFAM" id="SSF52768">
    <property type="entry name" value="Arginase/deacetylase"/>
    <property type="match status" value="1"/>
</dbReference>
<dbReference type="Gene3D" id="3.40.800.10">
    <property type="entry name" value="Ureohydrolase domain"/>
    <property type="match status" value="1"/>
</dbReference>
<comment type="similarity">
    <text evidence="1">Belongs to the arginase family.</text>
</comment>
<evidence type="ECO:0000313" key="3">
    <source>
        <dbReference type="Proteomes" id="UP001332192"/>
    </source>
</evidence>
<gene>
    <name evidence="2" type="ORF">U7230_08285</name>
</gene>
<keyword evidence="3" id="KW-1185">Reference proteome</keyword>
<accession>A0ABZ1BTG2</accession>
<protein>
    <submittedName>
        <fullName evidence="2">Arginase family protein</fullName>
    </submittedName>
</protein>
<sequence>MLRGVSIVETDGSVRVQERLVRLYAPRDVVTRPPAGRFRYFMPHSELSTLASELRPARGDVAFLGAGDFHHLTAALLRAYLAAGPAGGPPLALILLDAHPEWSPAPAGYLHCGSWLPEVLAMPELRAVAVLGVGRLEARGLLQPRIVQAIRPAAREGRLRVYPARRSTVQELHAAVWWPDPLVSLEEGLDAVVADVVAFVGEGPVYLSIDKDVVRPEELPGTWGDGEAGQTAVLAMVSELALALPVAGADVTGEYVASLLPQQDPAVKLHEIFNLRLLAALLAGRPVEDGARGRPTARAPLLVRRPAA</sequence>
<dbReference type="RefSeq" id="WP_324715378.1">
    <property type="nucleotide sequence ID" value="NZ_CP141615.1"/>
</dbReference>
<reference evidence="2 3" key="1">
    <citation type="journal article" date="2024" name="Front. Microbiol.">
        <title>Novel thermophilic genera Geochorda gen. nov. and Carboxydochorda gen. nov. from the deep terrestrial subsurface reveal the ecophysiological diversity in the class Limnochordia.</title>
        <authorList>
            <person name="Karnachuk O.V."/>
            <person name="Lukina A.P."/>
            <person name="Avakyan M.R."/>
            <person name="Kadnikov V.V."/>
            <person name="Begmatov S."/>
            <person name="Beletsky A.V."/>
            <person name="Vlasova K.G."/>
            <person name="Novikov A.A."/>
            <person name="Shcherbakova V.A."/>
            <person name="Mardanov A.V."/>
            <person name="Ravin N.V."/>
        </authorList>
    </citation>
    <scope>NUCLEOTIDE SEQUENCE [LARGE SCALE GENOMIC DNA]</scope>
    <source>
        <strain evidence="2 3">L945</strain>
    </source>
</reference>
<name>A0ABZ1BTG2_9FIRM</name>
<dbReference type="Proteomes" id="UP001332192">
    <property type="component" value="Chromosome"/>
</dbReference>
<dbReference type="InterPro" id="IPR023696">
    <property type="entry name" value="Ureohydrolase_dom_sf"/>
</dbReference>
<evidence type="ECO:0000313" key="2">
    <source>
        <dbReference type="EMBL" id="WRP16105.1"/>
    </source>
</evidence>
<proteinExistence type="inferred from homology"/>
<evidence type="ECO:0000256" key="1">
    <source>
        <dbReference type="PROSITE-ProRule" id="PRU00742"/>
    </source>
</evidence>
<dbReference type="EMBL" id="CP141615">
    <property type="protein sequence ID" value="WRP16105.1"/>
    <property type="molecule type" value="Genomic_DNA"/>
</dbReference>
<dbReference type="Pfam" id="PF00491">
    <property type="entry name" value="Arginase"/>
    <property type="match status" value="1"/>
</dbReference>
<organism evidence="2 3">
    <name type="scientific">Carboxydichorda subterranea</name>
    <dbReference type="NCBI Taxonomy" id="3109565"/>
    <lineage>
        <taxon>Bacteria</taxon>
        <taxon>Bacillati</taxon>
        <taxon>Bacillota</taxon>
        <taxon>Limnochordia</taxon>
        <taxon>Limnochordales</taxon>
        <taxon>Geochordaceae</taxon>
        <taxon>Carboxydichorda</taxon>
    </lineage>
</organism>
<dbReference type="PROSITE" id="PS51409">
    <property type="entry name" value="ARGINASE_2"/>
    <property type="match status" value="1"/>
</dbReference>
<dbReference type="InterPro" id="IPR006035">
    <property type="entry name" value="Ureohydrolase"/>
</dbReference>